<sequence length="241" mass="27713">MSDLNTVVVQEQELHVKSKQFNFDLLPKFFFIRVNIDICPISGTADEVKIILIRDNEHGVPEHWTEPFPLQDKNGTYMKDEIYRVDDYNKYLKFQANMCESSRINVCEKVTHIAFVLPSISSFRYESVDVLTPYGDKFTFKNPNHVSGPGCFCDSYVRSHCPDRPNVYPVQLADAASFIGPINVSTWNDINAVLEGMKKTQKPMWSGDDSLKCQNIVVDVRFPDELCVQHNIMNQYNSPFQ</sequence>
<dbReference type="Proteomes" id="UP001175271">
    <property type="component" value="Unassembled WGS sequence"/>
</dbReference>
<name>A0AA39IQX1_9BILA</name>
<dbReference type="EMBL" id="JAUCMV010000001">
    <property type="protein sequence ID" value="KAK0428842.1"/>
    <property type="molecule type" value="Genomic_DNA"/>
</dbReference>
<protein>
    <submittedName>
        <fullName evidence="1">Uncharacterized protein</fullName>
    </submittedName>
</protein>
<evidence type="ECO:0000313" key="1">
    <source>
        <dbReference type="EMBL" id="KAK0428842.1"/>
    </source>
</evidence>
<accession>A0AA39IQX1</accession>
<evidence type="ECO:0000313" key="2">
    <source>
        <dbReference type="Proteomes" id="UP001175271"/>
    </source>
</evidence>
<proteinExistence type="predicted"/>
<keyword evidence="2" id="KW-1185">Reference proteome</keyword>
<dbReference type="AlphaFoldDB" id="A0AA39IQX1"/>
<comment type="caution">
    <text evidence="1">The sequence shown here is derived from an EMBL/GenBank/DDBJ whole genome shotgun (WGS) entry which is preliminary data.</text>
</comment>
<organism evidence="1 2">
    <name type="scientific">Steinernema hermaphroditum</name>
    <dbReference type="NCBI Taxonomy" id="289476"/>
    <lineage>
        <taxon>Eukaryota</taxon>
        <taxon>Metazoa</taxon>
        <taxon>Ecdysozoa</taxon>
        <taxon>Nematoda</taxon>
        <taxon>Chromadorea</taxon>
        <taxon>Rhabditida</taxon>
        <taxon>Tylenchina</taxon>
        <taxon>Panagrolaimomorpha</taxon>
        <taxon>Strongyloidoidea</taxon>
        <taxon>Steinernematidae</taxon>
        <taxon>Steinernema</taxon>
    </lineage>
</organism>
<gene>
    <name evidence="1" type="ORF">QR680_011044</name>
</gene>
<reference evidence="1" key="1">
    <citation type="submission" date="2023-06" db="EMBL/GenBank/DDBJ databases">
        <title>Genomic analysis of the entomopathogenic nematode Steinernema hermaphroditum.</title>
        <authorList>
            <person name="Schwarz E.M."/>
            <person name="Heppert J.K."/>
            <person name="Baniya A."/>
            <person name="Schwartz H.T."/>
            <person name="Tan C.-H."/>
            <person name="Antoshechkin I."/>
            <person name="Sternberg P.W."/>
            <person name="Goodrich-Blair H."/>
            <person name="Dillman A.R."/>
        </authorList>
    </citation>
    <scope>NUCLEOTIDE SEQUENCE</scope>
    <source>
        <strain evidence="1">PS9179</strain>
        <tissue evidence="1">Whole animal</tissue>
    </source>
</reference>